<name>A0A835MG31_9MAGN</name>
<accession>A0A835MG31</accession>
<evidence type="ECO:0000313" key="1">
    <source>
        <dbReference type="EMBL" id="KAF9625809.1"/>
    </source>
</evidence>
<reference evidence="1 2" key="1">
    <citation type="submission" date="2020-10" db="EMBL/GenBank/DDBJ databases">
        <title>The Coptis chinensis genome and diversification of protoberbering-type alkaloids.</title>
        <authorList>
            <person name="Wang B."/>
            <person name="Shu S."/>
            <person name="Song C."/>
            <person name="Liu Y."/>
        </authorList>
    </citation>
    <scope>NUCLEOTIDE SEQUENCE [LARGE SCALE GENOMIC DNA]</scope>
    <source>
        <strain evidence="1">HL-2020</strain>
        <tissue evidence="1">Leaf</tissue>
    </source>
</reference>
<evidence type="ECO:0000313" key="2">
    <source>
        <dbReference type="Proteomes" id="UP000631114"/>
    </source>
</evidence>
<protein>
    <submittedName>
        <fullName evidence="1">Uncharacterized protein</fullName>
    </submittedName>
</protein>
<organism evidence="1 2">
    <name type="scientific">Coptis chinensis</name>
    <dbReference type="NCBI Taxonomy" id="261450"/>
    <lineage>
        <taxon>Eukaryota</taxon>
        <taxon>Viridiplantae</taxon>
        <taxon>Streptophyta</taxon>
        <taxon>Embryophyta</taxon>
        <taxon>Tracheophyta</taxon>
        <taxon>Spermatophyta</taxon>
        <taxon>Magnoliopsida</taxon>
        <taxon>Ranunculales</taxon>
        <taxon>Ranunculaceae</taxon>
        <taxon>Coptidoideae</taxon>
        <taxon>Coptis</taxon>
    </lineage>
</organism>
<dbReference type="Proteomes" id="UP000631114">
    <property type="component" value="Unassembled WGS sequence"/>
</dbReference>
<gene>
    <name evidence="1" type="ORF">IFM89_027182</name>
</gene>
<keyword evidence="2" id="KW-1185">Reference proteome</keyword>
<comment type="caution">
    <text evidence="1">The sequence shown here is derived from an EMBL/GenBank/DDBJ whole genome shotgun (WGS) entry which is preliminary data.</text>
</comment>
<sequence length="178" mass="20297">MGVAAVVHLHVFPWLIPAKPYVRGERCVRNVAVLDDYAALGTPPDPDEVQDSARSTRVHLAQHDAREKRLNFPVSVMWSWEVEKLCFHVERGIPKINKTFHQISENVKQHEARRRKSKDDSSFIPLNSWSEEFTETRDCLVEGSASDSGLASAKRHYNPSISPIFEIRDRDNSRGHPS</sequence>
<dbReference type="OrthoDB" id="5348404at2759"/>
<proteinExistence type="predicted"/>
<dbReference type="EMBL" id="JADFTS010000001">
    <property type="protein sequence ID" value="KAF9625809.1"/>
    <property type="molecule type" value="Genomic_DNA"/>
</dbReference>
<dbReference type="AlphaFoldDB" id="A0A835MG31"/>